<proteinExistence type="predicted"/>
<reference evidence="2" key="1">
    <citation type="submission" date="2021-01" db="EMBL/GenBank/DDBJ databases">
        <authorList>
            <consortium name="Genoscope - CEA"/>
            <person name="William W."/>
        </authorList>
    </citation>
    <scope>NUCLEOTIDE SEQUENCE</scope>
</reference>
<dbReference type="EMBL" id="CAJJDN010000175">
    <property type="protein sequence ID" value="CAD8127289.1"/>
    <property type="molecule type" value="Genomic_DNA"/>
</dbReference>
<dbReference type="InterPro" id="IPR019019">
    <property type="entry name" value="H-type_lectin_domain"/>
</dbReference>
<dbReference type="Proteomes" id="UP000692954">
    <property type="component" value="Unassembled WGS sequence"/>
</dbReference>
<dbReference type="Pfam" id="PF09458">
    <property type="entry name" value="H_lectin"/>
    <property type="match status" value="1"/>
</dbReference>
<evidence type="ECO:0000313" key="3">
    <source>
        <dbReference type="Proteomes" id="UP000692954"/>
    </source>
</evidence>
<gene>
    <name evidence="2" type="ORF">PSON_ATCC_30995.1.T1750012</name>
</gene>
<keyword evidence="3" id="KW-1185">Reference proteome</keyword>
<feature type="domain" description="H-type lectin" evidence="1">
    <location>
        <begin position="42"/>
        <end position="106"/>
    </location>
</feature>
<evidence type="ECO:0000313" key="2">
    <source>
        <dbReference type="EMBL" id="CAD8127289.1"/>
    </source>
</evidence>
<dbReference type="GO" id="GO:0007155">
    <property type="term" value="P:cell adhesion"/>
    <property type="evidence" value="ECO:0007669"/>
    <property type="project" value="InterPro"/>
</dbReference>
<comment type="caution">
    <text evidence="2">The sequence shown here is derived from an EMBL/GenBank/DDBJ whole genome shotgun (WGS) entry which is preliminary data.</text>
</comment>
<sequence length="422" mass="49449">MRMLVIILVQASLGYITYDESTFRSFHIANKGFLCFKNYQRTQTVRFKDSFENIPKVILIPELFDILTETVNYSLEILSISERNFTLRIICSEGLVNGVHYRWLAIDDARIQVISQFNLNEFNEKAFDKVNRNAQKYFVSLISVSYKGEVNFELKVSEITESKVVVVISDPMEKLSNIISLGYQIVLGTDDMLQSFGMKETDSLNSYISEKYQLKQESWFIVPFQGFQSNSDDKMRLKKIYYSDSNFQWYEIKGVSCCCDIVDKHSPMWMSFVSTLELTSFVFGKVNIKQMVNLKTDYTDSFKAVLQGQINYIMNFGETKQVIHKDQQSIQLNIYVKCNPDEMTYIEFNYGKEQNTNSNTFIHKCNWIFNEILYSIQLIRTSIAYQELIFNIQDEKCEISQVLYNQRLIKVKLFEIIKTKID</sequence>
<dbReference type="GO" id="GO:0030246">
    <property type="term" value="F:carbohydrate binding"/>
    <property type="evidence" value="ECO:0007669"/>
    <property type="project" value="InterPro"/>
</dbReference>
<protein>
    <recommendedName>
        <fullName evidence="1">H-type lectin domain-containing protein</fullName>
    </recommendedName>
</protein>
<accession>A0A8S1RJU9</accession>
<evidence type="ECO:0000259" key="1">
    <source>
        <dbReference type="Pfam" id="PF09458"/>
    </source>
</evidence>
<dbReference type="AlphaFoldDB" id="A0A8S1RJU9"/>
<organism evidence="2 3">
    <name type="scientific">Paramecium sonneborni</name>
    <dbReference type="NCBI Taxonomy" id="65129"/>
    <lineage>
        <taxon>Eukaryota</taxon>
        <taxon>Sar</taxon>
        <taxon>Alveolata</taxon>
        <taxon>Ciliophora</taxon>
        <taxon>Intramacronucleata</taxon>
        <taxon>Oligohymenophorea</taxon>
        <taxon>Peniculida</taxon>
        <taxon>Parameciidae</taxon>
        <taxon>Paramecium</taxon>
    </lineage>
</organism>
<dbReference type="OrthoDB" id="299821at2759"/>
<name>A0A8S1RJU9_9CILI</name>